<name>M6HHU0_LEPIR</name>
<proteinExistence type="predicted"/>
<organism evidence="1 2">
    <name type="scientific">Leptospira interrogans serovar Zanoni str. LT2156</name>
    <dbReference type="NCBI Taxonomy" id="1001601"/>
    <lineage>
        <taxon>Bacteria</taxon>
        <taxon>Pseudomonadati</taxon>
        <taxon>Spirochaetota</taxon>
        <taxon>Spirochaetia</taxon>
        <taxon>Leptospirales</taxon>
        <taxon>Leptospiraceae</taxon>
        <taxon>Leptospira</taxon>
    </lineage>
</organism>
<accession>M6HHU0</accession>
<sequence>MLFFFITPPKRIVNQEVKKSRIVILYETYLPVLLKNLN</sequence>
<protein>
    <submittedName>
        <fullName evidence="1">Uncharacterized protein</fullName>
    </submittedName>
</protein>
<dbReference type="EMBL" id="AFMF02000035">
    <property type="protein sequence ID" value="EMM94469.1"/>
    <property type="molecule type" value="Genomic_DNA"/>
</dbReference>
<evidence type="ECO:0000313" key="1">
    <source>
        <dbReference type="EMBL" id="EMM94469.1"/>
    </source>
</evidence>
<dbReference type="Proteomes" id="UP000012089">
    <property type="component" value="Unassembled WGS sequence"/>
</dbReference>
<gene>
    <name evidence="1" type="ORF">LEP1GSC158_5354</name>
</gene>
<reference evidence="1 2" key="1">
    <citation type="submission" date="2013-01" db="EMBL/GenBank/DDBJ databases">
        <authorList>
            <person name="Harkins D.M."/>
            <person name="Durkin A.S."/>
            <person name="Brinkac L.M."/>
            <person name="Haft D.H."/>
            <person name="Selengut J.D."/>
            <person name="Sanka R."/>
            <person name="DePew J."/>
            <person name="Purushe J."/>
            <person name="Tulsiani S.M."/>
            <person name="Graham G.C."/>
            <person name="Burns M.-A."/>
            <person name="Dohnt M.F."/>
            <person name="Smythe L.D."/>
            <person name="McKay D.B."/>
            <person name="Craig S.B."/>
            <person name="Vinetz J.M."/>
            <person name="Sutton G.G."/>
            <person name="Nierman W.C."/>
            <person name="Fouts D.E."/>
        </authorList>
    </citation>
    <scope>NUCLEOTIDE SEQUENCE [LARGE SCALE GENOMIC DNA]</scope>
    <source>
        <strain evidence="1 2">LT2156</strain>
    </source>
</reference>
<comment type="caution">
    <text evidence="1">The sequence shown here is derived from an EMBL/GenBank/DDBJ whole genome shotgun (WGS) entry which is preliminary data.</text>
</comment>
<evidence type="ECO:0000313" key="2">
    <source>
        <dbReference type="Proteomes" id="UP000012089"/>
    </source>
</evidence>
<dbReference type="AlphaFoldDB" id="M6HHU0"/>